<keyword evidence="6" id="KW-1185">Reference proteome</keyword>
<evidence type="ECO:0000256" key="3">
    <source>
        <dbReference type="SAM" id="SignalP"/>
    </source>
</evidence>
<organism evidence="5 6">
    <name type="scientific">Archangium gephyra</name>
    <dbReference type="NCBI Taxonomy" id="48"/>
    <lineage>
        <taxon>Bacteria</taxon>
        <taxon>Pseudomonadati</taxon>
        <taxon>Myxococcota</taxon>
        <taxon>Myxococcia</taxon>
        <taxon>Myxococcales</taxon>
        <taxon>Cystobacterineae</taxon>
        <taxon>Archangiaceae</taxon>
        <taxon>Archangium</taxon>
    </lineage>
</organism>
<dbReference type="Pfam" id="PF08308">
    <property type="entry name" value="PEGA"/>
    <property type="match status" value="1"/>
</dbReference>
<feature type="transmembrane region" description="Helical" evidence="2">
    <location>
        <begin position="458"/>
        <end position="477"/>
    </location>
</feature>
<feature type="domain" description="PEGA" evidence="4">
    <location>
        <begin position="276"/>
        <end position="323"/>
    </location>
</feature>
<keyword evidence="3" id="KW-0732">Signal</keyword>
<evidence type="ECO:0000313" key="6">
    <source>
        <dbReference type="Proteomes" id="UP000256345"/>
    </source>
</evidence>
<feature type="region of interest" description="Disordered" evidence="1">
    <location>
        <begin position="34"/>
        <end position="114"/>
    </location>
</feature>
<gene>
    <name evidence="5" type="ORF">ATI61_102796</name>
</gene>
<evidence type="ECO:0000259" key="4">
    <source>
        <dbReference type="Pfam" id="PF08308"/>
    </source>
</evidence>
<sequence length="495" mass="51576">MVRGPLARLASCPVRLKTPLALSLALLLGTASGVTEAAPRRGSSASARKAKKKKTPATEQSATVEESTETPASEEPPPAADAPVAPRTTLAPASAAPVEAAPTPPEPAAQPAPPTWAGSVAVLAVPSKPQATPSAARVETDLRAALGARAEVRLVDLGALFPPPPPASLAPGDALFDEGKGLYDNLDPEAAAKKFSEAVAFYERYPVETKPERLARVYVFLGASRLLNGDTAGAQEAFTRAQLVAPSLQPESELFGQDVHDAFNAAKVALSGQPRGTLSIDSVPSGAQVVMKGERLGTTPLKDVELAPGPHPVVLTLPGYVPFGVFQPVAPSQRGELRHTLVPTPGLAAARSLAAHVSTSRSLGSDTLPPEVAELGEKLGARYVVLARVEQDRRGRVEAVLDAWDVQLKHRLRGVEFNPDEPRSREKAVRKVQAFLTGQQVPGSSLPVALPAVMKKPWFWAAVGGVAAATTAGILLASQPNKPLGARLGNFGAGW</sequence>
<feature type="compositionally biased region" description="Low complexity" evidence="1">
    <location>
        <begin position="61"/>
        <end position="73"/>
    </location>
</feature>
<dbReference type="Proteomes" id="UP000256345">
    <property type="component" value="Unassembled WGS sequence"/>
</dbReference>
<proteinExistence type="predicted"/>
<protein>
    <submittedName>
        <fullName evidence="5">PEGA domain-containing protein</fullName>
    </submittedName>
</protein>
<feature type="chain" id="PRO_5046405994" evidence="3">
    <location>
        <begin position="38"/>
        <end position="495"/>
    </location>
</feature>
<accession>A0ABX9K9W2</accession>
<feature type="signal peptide" evidence="3">
    <location>
        <begin position="1"/>
        <end position="37"/>
    </location>
</feature>
<dbReference type="InterPro" id="IPR013229">
    <property type="entry name" value="PEGA"/>
</dbReference>
<comment type="caution">
    <text evidence="5">The sequence shown here is derived from an EMBL/GenBank/DDBJ whole genome shotgun (WGS) entry which is preliminary data.</text>
</comment>
<evidence type="ECO:0000256" key="1">
    <source>
        <dbReference type="SAM" id="MobiDB-lite"/>
    </source>
</evidence>
<evidence type="ECO:0000313" key="5">
    <source>
        <dbReference type="EMBL" id="REG36419.1"/>
    </source>
</evidence>
<keyword evidence="2" id="KW-1133">Transmembrane helix</keyword>
<dbReference type="EMBL" id="QUMU01000002">
    <property type="protein sequence ID" value="REG36419.1"/>
    <property type="molecule type" value="Genomic_DNA"/>
</dbReference>
<feature type="compositionally biased region" description="Low complexity" evidence="1">
    <location>
        <begin position="81"/>
        <end position="101"/>
    </location>
</feature>
<feature type="compositionally biased region" description="Pro residues" evidence="1">
    <location>
        <begin position="102"/>
        <end position="114"/>
    </location>
</feature>
<keyword evidence="2" id="KW-0812">Transmembrane</keyword>
<name>A0ABX9K9W2_9BACT</name>
<reference evidence="5 6" key="1">
    <citation type="submission" date="2018-08" db="EMBL/GenBank/DDBJ databases">
        <title>Genomic Encyclopedia of Archaeal and Bacterial Type Strains, Phase II (KMG-II): from individual species to whole genera.</title>
        <authorList>
            <person name="Goeker M."/>
        </authorList>
    </citation>
    <scope>NUCLEOTIDE SEQUENCE [LARGE SCALE GENOMIC DNA]</scope>
    <source>
        <strain evidence="5 6">DSM 2261</strain>
    </source>
</reference>
<keyword evidence="2" id="KW-0472">Membrane</keyword>
<evidence type="ECO:0000256" key="2">
    <source>
        <dbReference type="SAM" id="Phobius"/>
    </source>
</evidence>